<proteinExistence type="predicted"/>
<evidence type="ECO:0000256" key="1">
    <source>
        <dbReference type="SAM" id="MobiDB-lite"/>
    </source>
</evidence>
<evidence type="ECO:0000256" key="2">
    <source>
        <dbReference type="SAM" id="SignalP"/>
    </source>
</evidence>
<organism evidence="3 4">
    <name type="scientific">Leptosia nina</name>
    <dbReference type="NCBI Taxonomy" id="320188"/>
    <lineage>
        <taxon>Eukaryota</taxon>
        <taxon>Metazoa</taxon>
        <taxon>Ecdysozoa</taxon>
        <taxon>Arthropoda</taxon>
        <taxon>Hexapoda</taxon>
        <taxon>Insecta</taxon>
        <taxon>Pterygota</taxon>
        <taxon>Neoptera</taxon>
        <taxon>Endopterygota</taxon>
        <taxon>Lepidoptera</taxon>
        <taxon>Glossata</taxon>
        <taxon>Ditrysia</taxon>
        <taxon>Papilionoidea</taxon>
        <taxon>Pieridae</taxon>
        <taxon>Pierinae</taxon>
        <taxon>Leptosia</taxon>
    </lineage>
</organism>
<dbReference type="Proteomes" id="UP001497472">
    <property type="component" value="Unassembled WGS sequence"/>
</dbReference>
<feature type="region of interest" description="Disordered" evidence="1">
    <location>
        <begin position="154"/>
        <end position="189"/>
    </location>
</feature>
<protein>
    <submittedName>
        <fullName evidence="3">Uncharacterized protein</fullName>
    </submittedName>
</protein>
<keyword evidence="2" id="KW-0732">Signal</keyword>
<evidence type="ECO:0000313" key="4">
    <source>
        <dbReference type="Proteomes" id="UP001497472"/>
    </source>
</evidence>
<name>A0AAV1J033_9NEOP</name>
<dbReference type="EMBL" id="CAVLEF010000002">
    <property type="protein sequence ID" value="CAK1541358.1"/>
    <property type="molecule type" value="Genomic_DNA"/>
</dbReference>
<comment type="caution">
    <text evidence="3">The sequence shown here is derived from an EMBL/GenBank/DDBJ whole genome shotgun (WGS) entry which is preliminary data.</text>
</comment>
<reference evidence="3 4" key="1">
    <citation type="submission" date="2023-11" db="EMBL/GenBank/DDBJ databases">
        <authorList>
            <person name="Okamura Y."/>
        </authorList>
    </citation>
    <scope>NUCLEOTIDE SEQUENCE [LARGE SCALE GENOMIC DNA]</scope>
</reference>
<evidence type="ECO:0000313" key="3">
    <source>
        <dbReference type="EMBL" id="CAK1541358.1"/>
    </source>
</evidence>
<gene>
    <name evidence="3" type="ORF">LNINA_LOCUS1348</name>
</gene>
<sequence>MKTSVLFILSFVALISAQPFNGLDMMGKGRRYGMGYDNMRPGSGIDFDNERRYPSEMVPGAGIVFDDGMGPAIGMPGTGMGFENGMPATGMAFENEMRPEYGLGGMNRGGPRGYGFGQFENGKEFAGRHFSNGASGMQGQAFKNSGGKHYHNIGSHHHHAKTIKEEENDESHNIGGSEGFDNSAKSGGAFRNYQNGGEAFGKEFGQGSEGVSF</sequence>
<feature type="signal peptide" evidence="2">
    <location>
        <begin position="1"/>
        <end position="17"/>
    </location>
</feature>
<keyword evidence="4" id="KW-1185">Reference proteome</keyword>
<dbReference type="AlphaFoldDB" id="A0AAV1J033"/>
<feature type="chain" id="PRO_5043740625" evidence="2">
    <location>
        <begin position="18"/>
        <end position="213"/>
    </location>
</feature>
<accession>A0AAV1J033</accession>